<dbReference type="Proteomes" id="UP001195483">
    <property type="component" value="Unassembled WGS sequence"/>
</dbReference>
<reference evidence="2" key="3">
    <citation type="submission" date="2023-05" db="EMBL/GenBank/DDBJ databases">
        <authorList>
            <person name="Smith C.H."/>
        </authorList>
    </citation>
    <scope>NUCLEOTIDE SEQUENCE</scope>
    <source>
        <strain evidence="2">CHS0354</strain>
        <tissue evidence="2">Mantle</tissue>
    </source>
</reference>
<evidence type="ECO:0000313" key="2">
    <source>
        <dbReference type="EMBL" id="KAK3610650.1"/>
    </source>
</evidence>
<keyword evidence="1" id="KW-0732">Signal</keyword>
<gene>
    <name evidence="2" type="ORF">CHS0354_028030</name>
</gene>
<name>A0AAE0WEQ3_9BIVA</name>
<accession>A0AAE0WEQ3</accession>
<comment type="caution">
    <text evidence="2">The sequence shown here is derived from an EMBL/GenBank/DDBJ whole genome shotgun (WGS) entry which is preliminary data.</text>
</comment>
<proteinExistence type="predicted"/>
<evidence type="ECO:0000256" key="1">
    <source>
        <dbReference type="SAM" id="SignalP"/>
    </source>
</evidence>
<reference evidence="2" key="2">
    <citation type="journal article" date="2021" name="Genome Biol. Evol.">
        <title>Developing a high-quality reference genome for a parasitic bivalve with doubly uniparental inheritance (Bivalvia: Unionida).</title>
        <authorList>
            <person name="Smith C.H."/>
        </authorList>
    </citation>
    <scope>NUCLEOTIDE SEQUENCE</scope>
    <source>
        <strain evidence="2">CHS0354</strain>
        <tissue evidence="2">Mantle</tissue>
    </source>
</reference>
<dbReference type="AlphaFoldDB" id="A0AAE0WEQ3"/>
<sequence>MQMFIFVVFSIIFSAGLANAGECCRAYTDVAGGEHPAQYCSNFCCYEFLKYDCCDSEVLHQAAIATGQVDDFCAAWFESHVWAAVLIGIAGLAILITLATCCCCCCCGACGTCCGCCDRRNPGTVIVSSPQTQPQIMVMQSETRTPMSYGYDQ</sequence>
<evidence type="ECO:0000313" key="3">
    <source>
        <dbReference type="Proteomes" id="UP001195483"/>
    </source>
</evidence>
<dbReference type="EMBL" id="JAEAOA010001692">
    <property type="protein sequence ID" value="KAK3610650.1"/>
    <property type="molecule type" value="Genomic_DNA"/>
</dbReference>
<organism evidence="2 3">
    <name type="scientific">Potamilus streckersoni</name>
    <dbReference type="NCBI Taxonomy" id="2493646"/>
    <lineage>
        <taxon>Eukaryota</taxon>
        <taxon>Metazoa</taxon>
        <taxon>Spiralia</taxon>
        <taxon>Lophotrochozoa</taxon>
        <taxon>Mollusca</taxon>
        <taxon>Bivalvia</taxon>
        <taxon>Autobranchia</taxon>
        <taxon>Heteroconchia</taxon>
        <taxon>Palaeoheterodonta</taxon>
        <taxon>Unionida</taxon>
        <taxon>Unionoidea</taxon>
        <taxon>Unionidae</taxon>
        <taxon>Ambleminae</taxon>
        <taxon>Lampsilini</taxon>
        <taxon>Potamilus</taxon>
    </lineage>
</organism>
<reference evidence="2" key="1">
    <citation type="journal article" date="2021" name="Genome Biol. Evol.">
        <title>A High-Quality Reference Genome for a Parasitic Bivalve with Doubly Uniparental Inheritance (Bivalvia: Unionida).</title>
        <authorList>
            <person name="Smith C.H."/>
        </authorList>
    </citation>
    <scope>NUCLEOTIDE SEQUENCE</scope>
    <source>
        <strain evidence="2">CHS0354</strain>
    </source>
</reference>
<feature type="signal peptide" evidence="1">
    <location>
        <begin position="1"/>
        <end position="20"/>
    </location>
</feature>
<feature type="chain" id="PRO_5042289669" evidence="1">
    <location>
        <begin position="21"/>
        <end position="153"/>
    </location>
</feature>
<keyword evidence="3" id="KW-1185">Reference proteome</keyword>
<protein>
    <submittedName>
        <fullName evidence="2">Uncharacterized protein</fullName>
    </submittedName>
</protein>